<sequence length="74" mass="7892">MAGTPVLTPEGIDSLITANEAASLCGVAAATIRTWAGRGTIEAQGMDHRGRKLYRLLDVAKAERATRERARRAA</sequence>
<accession>A0A9Q2SAF8</accession>
<dbReference type="GO" id="GO:0003677">
    <property type="term" value="F:DNA binding"/>
    <property type="evidence" value="ECO:0007669"/>
    <property type="project" value="InterPro"/>
</dbReference>
<dbReference type="GO" id="GO:0006355">
    <property type="term" value="P:regulation of DNA-templated transcription"/>
    <property type="evidence" value="ECO:0007669"/>
    <property type="project" value="InterPro"/>
</dbReference>
<dbReference type="EMBL" id="WUXR01000012">
    <property type="protein sequence ID" value="MBM4567508.1"/>
    <property type="molecule type" value="Genomic_DNA"/>
</dbReference>
<dbReference type="AlphaFoldDB" id="A0A9Q2SAF8"/>
<dbReference type="RefSeq" id="WP_262963572.1">
    <property type="nucleotide sequence ID" value="NZ_JAJNNF010000073.1"/>
</dbReference>
<name>A0A9Q2SAF8_RHOHA</name>
<dbReference type="SUPFAM" id="SSF46955">
    <property type="entry name" value="Putative DNA-binding domain"/>
    <property type="match status" value="1"/>
</dbReference>
<feature type="domain" description="HTH merR-type" evidence="1">
    <location>
        <begin position="17"/>
        <end position="62"/>
    </location>
</feature>
<evidence type="ECO:0000313" key="2">
    <source>
        <dbReference type="EMBL" id="MBM4567508.1"/>
    </source>
</evidence>
<gene>
    <name evidence="2" type="ORF">GS441_19415</name>
</gene>
<reference evidence="2" key="1">
    <citation type="submission" date="2019-11" db="EMBL/GenBank/DDBJ databases">
        <title>Spread of Macrolides and rifampicin resistant Rhodococcus equi in clinical isolates in the USA.</title>
        <authorList>
            <person name="Alvarez-Narvaez S."/>
            <person name="Huber L."/>
            <person name="Cohen N.D."/>
            <person name="Slovis N."/>
            <person name="Greiter M."/>
            <person name="Giguere S."/>
            <person name="Hart K."/>
        </authorList>
    </citation>
    <scope>NUCLEOTIDE SEQUENCE</scope>
    <source>
        <strain evidence="2">Lh_17</strain>
    </source>
</reference>
<evidence type="ECO:0000313" key="3">
    <source>
        <dbReference type="Proteomes" id="UP000808906"/>
    </source>
</evidence>
<proteinExistence type="predicted"/>
<comment type="caution">
    <text evidence="2">The sequence shown here is derived from an EMBL/GenBank/DDBJ whole genome shotgun (WGS) entry which is preliminary data.</text>
</comment>
<evidence type="ECO:0000259" key="1">
    <source>
        <dbReference type="Pfam" id="PF13411"/>
    </source>
</evidence>
<dbReference type="Gene3D" id="1.10.1660.10">
    <property type="match status" value="1"/>
</dbReference>
<organism evidence="2 3">
    <name type="scientific">Rhodococcus hoagii</name>
    <name type="common">Corynebacterium equii</name>
    <dbReference type="NCBI Taxonomy" id="43767"/>
    <lineage>
        <taxon>Bacteria</taxon>
        <taxon>Bacillati</taxon>
        <taxon>Actinomycetota</taxon>
        <taxon>Actinomycetes</taxon>
        <taxon>Mycobacteriales</taxon>
        <taxon>Nocardiaceae</taxon>
        <taxon>Prescottella</taxon>
    </lineage>
</organism>
<dbReference type="InterPro" id="IPR000551">
    <property type="entry name" value="MerR-type_HTH_dom"/>
</dbReference>
<dbReference type="Proteomes" id="UP000808906">
    <property type="component" value="Unassembled WGS sequence"/>
</dbReference>
<protein>
    <submittedName>
        <fullName evidence="2">MerR family transcriptional regulator</fullName>
    </submittedName>
</protein>
<dbReference type="InterPro" id="IPR009061">
    <property type="entry name" value="DNA-bd_dom_put_sf"/>
</dbReference>
<dbReference type="Pfam" id="PF13411">
    <property type="entry name" value="MerR_1"/>
    <property type="match status" value="1"/>
</dbReference>